<dbReference type="PANTHER" id="PTHR34580:SF3">
    <property type="entry name" value="PROTEIN PAFB"/>
    <property type="match status" value="1"/>
</dbReference>
<dbReference type="Pfam" id="PF25583">
    <property type="entry name" value="WCX"/>
    <property type="match status" value="1"/>
</dbReference>
<dbReference type="InterPro" id="IPR013196">
    <property type="entry name" value="HTH_11"/>
</dbReference>
<dbReference type="PROSITE" id="PS52050">
    <property type="entry name" value="WYL"/>
    <property type="match status" value="1"/>
</dbReference>
<dbReference type="InterPro" id="IPR036390">
    <property type="entry name" value="WH_DNA-bd_sf"/>
</dbReference>
<evidence type="ECO:0000313" key="4">
    <source>
        <dbReference type="EMBL" id="MDA0140979.1"/>
    </source>
</evidence>
<evidence type="ECO:0000259" key="3">
    <source>
        <dbReference type="PROSITE" id="PS51000"/>
    </source>
</evidence>
<dbReference type="PANTHER" id="PTHR34580">
    <property type="match status" value="1"/>
</dbReference>
<dbReference type="InterPro" id="IPR028349">
    <property type="entry name" value="PafC-like"/>
</dbReference>
<keyword evidence="5" id="KW-1185">Reference proteome</keyword>
<dbReference type="InterPro" id="IPR036388">
    <property type="entry name" value="WH-like_DNA-bd_sf"/>
</dbReference>
<dbReference type="PROSITE" id="PS51000">
    <property type="entry name" value="HTH_DEOR_2"/>
    <property type="match status" value="1"/>
</dbReference>
<comment type="caution">
    <text evidence="4">The sequence shown here is derived from an EMBL/GenBank/DDBJ whole genome shotgun (WGS) entry which is preliminary data.</text>
</comment>
<dbReference type="PIRSF" id="PIRSF016838">
    <property type="entry name" value="PafC"/>
    <property type="match status" value="1"/>
</dbReference>
<keyword evidence="1" id="KW-0805">Transcription regulation</keyword>
<dbReference type="InterPro" id="IPR001034">
    <property type="entry name" value="DeoR_HTH"/>
</dbReference>
<dbReference type="InterPro" id="IPR026881">
    <property type="entry name" value="WYL_dom"/>
</dbReference>
<proteinExistence type="predicted"/>
<dbReference type="Pfam" id="PF13280">
    <property type="entry name" value="WYL"/>
    <property type="match status" value="1"/>
</dbReference>
<evidence type="ECO:0000313" key="5">
    <source>
        <dbReference type="Proteomes" id="UP001147700"/>
    </source>
</evidence>
<dbReference type="SUPFAM" id="SSF46785">
    <property type="entry name" value="Winged helix' DNA-binding domain"/>
    <property type="match status" value="1"/>
</dbReference>
<accession>A0ABT4RQY1</accession>
<dbReference type="Proteomes" id="UP001147700">
    <property type="component" value="Unassembled WGS sequence"/>
</dbReference>
<dbReference type="RefSeq" id="WP_202957719.1">
    <property type="nucleotide sequence ID" value="NZ_JAPCID010000048.1"/>
</dbReference>
<protein>
    <submittedName>
        <fullName evidence="4">YafY family transcriptional regulator</fullName>
    </submittedName>
</protein>
<feature type="domain" description="HTH deoR-type" evidence="3">
    <location>
        <begin position="3"/>
        <end position="61"/>
    </location>
</feature>
<sequence length="307" mass="33050">MSKAARVLALLEALQDHGASTGPELAQRLRVDVRTVRRDVVALRELGIPVEGERGRGGSYRLKPGFRVPPLMFTSGEAAAAALGLLAARRLGLEAESALRKVRRVLPDPLRRGVESLEQILGFTGDVDAAPPDGETLLALADAAGRGRRVATTYVDSTGTETTRELSPHGVVAHQGRWYVAAFDHQRGQQRVLRADRIGTVTLLGAGAPKPPGFDATAFVSRQLARVPWAHEVIVHLDTSHEEAVRRFPPTLAELEPDDQGVTLRMRADSLDWAAGLLAGAGCSFTIVAPDELRAAVRRLAERLLEA</sequence>
<dbReference type="Pfam" id="PF08279">
    <property type="entry name" value="HTH_11"/>
    <property type="match status" value="1"/>
</dbReference>
<gene>
    <name evidence="4" type="ORF">OJ962_26015</name>
</gene>
<dbReference type="InterPro" id="IPR051534">
    <property type="entry name" value="CBASS_pafABC_assoc_protein"/>
</dbReference>
<dbReference type="Gene3D" id="1.10.10.10">
    <property type="entry name" value="Winged helix-like DNA-binding domain superfamily/Winged helix DNA-binding domain"/>
    <property type="match status" value="1"/>
</dbReference>
<organism evidence="4 5">
    <name type="scientific">Solirubrobacter deserti</name>
    <dbReference type="NCBI Taxonomy" id="2282478"/>
    <lineage>
        <taxon>Bacteria</taxon>
        <taxon>Bacillati</taxon>
        <taxon>Actinomycetota</taxon>
        <taxon>Thermoleophilia</taxon>
        <taxon>Solirubrobacterales</taxon>
        <taxon>Solirubrobacteraceae</taxon>
        <taxon>Solirubrobacter</taxon>
    </lineage>
</organism>
<evidence type="ECO:0000256" key="2">
    <source>
        <dbReference type="ARBA" id="ARBA00023163"/>
    </source>
</evidence>
<dbReference type="InterPro" id="IPR057727">
    <property type="entry name" value="WCX_dom"/>
</dbReference>
<name>A0ABT4RQY1_9ACTN</name>
<evidence type="ECO:0000256" key="1">
    <source>
        <dbReference type="ARBA" id="ARBA00023015"/>
    </source>
</evidence>
<reference evidence="4" key="1">
    <citation type="submission" date="2022-10" db="EMBL/GenBank/DDBJ databases">
        <title>The WGS of Solirubrobacter sp. CPCC 204708.</title>
        <authorList>
            <person name="Jiang Z."/>
        </authorList>
    </citation>
    <scope>NUCLEOTIDE SEQUENCE</scope>
    <source>
        <strain evidence="4">CPCC 204708</strain>
    </source>
</reference>
<keyword evidence="2" id="KW-0804">Transcription</keyword>
<dbReference type="EMBL" id="JAPCID010000048">
    <property type="protein sequence ID" value="MDA0140979.1"/>
    <property type="molecule type" value="Genomic_DNA"/>
</dbReference>